<dbReference type="InterPro" id="IPR013641">
    <property type="entry name" value="KTI12/PSTK"/>
</dbReference>
<keyword evidence="1" id="KW-0547">Nucleotide-binding</keyword>
<accession>A0A8J5N426</accession>
<dbReference type="InterPro" id="IPR052648">
    <property type="entry name" value="Ser-tRNA(Sec)_kinase"/>
</dbReference>
<dbReference type="GO" id="GO:0005524">
    <property type="term" value="F:ATP binding"/>
    <property type="evidence" value="ECO:0007669"/>
    <property type="project" value="UniProtKB-KW"/>
</dbReference>
<dbReference type="PANTHER" id="PTHR20873:SF0">
    <property type="entry name" value="L-SERYL-TRNA(SEC) KINASE"/>
    <property type="match status" value="1"/>
</dbReference>
<dbReference type="InterPro" id="IPR027417">
    <property type="entry name" value="P-loop_NTPase"/>
</dbReference>
<proteinExistence type="predicted"/>
<dbReference type="Gene3D" id="1.10.287.810">
    <property type="entry name" value="Mitochondrial import inner membrane translocase subunit tim13 like domains"/>
    <property type="match status" value="1"/>
</dbReference>
<dbReference type="EMBL" id="JAHLQT010010216">
    <property type="protein sequence ID" value="KAG7172926.1"/>
    <property type="molecule type" value="Genomic_DNA"/>
</dbReference>
<comment type="caution">
    <text evidence="4">The sequence shown here is derived from an EMBL/GenBank/DDBJ whole genome shotgun (WGS) entry which is preliminary data.</text>
</comment>
<keyword evidence="4" id="KW-0418">Kinase</keyword>
<reference evidence="4" key="1">
    <citation type="journal article" date="2021" name="Sci. Adv.">
        <title>The American lobster genome reveals insights on longevity, neural, and immune adaptations.</title>
        <authorList>
            <person name="Polinski J.M."/>
            <person name="Zimin A.V."/>
            <person name="Clark K.F."/>
            <person name="Kohn A.B."/>
            <person name="Sadowski N."/>
            <person name="Timp W."/>
            <person name="Ptitsyn A."/>
            <person name="Khanna P."/>
            <person name="Romanova D.Y."/>
            <person name="Williams P."/>
            <person name="Greenwood S.J."/>
            <person name="Moroz L.L."/>
            <person name="Walt D.R."/>
            <person name="Bodnar A.G."/>
        </authorList>
    </citation>
    <scope>NUCLEOTIDE SEQUENCE</scope>
    <source>
        <strain evidence="4">GMGI-L3</strain>
    </source>
</reference>
<evidence type="ECO:0000256" key="2">
    <source>
        <dbReference type="ARBA" id="ARBA00022840"/>
    </source>
</evidence>
<keyword evidence="5" id="KW-1185">Reference proteome</keyword>
<keyword evidence="4" id="KW-0808">Transferase</keyword>
<evidence type="ECO:0000259" key="3">
    <source>
        <dbReference type="Pfam" id="PF02953"/>
    </source>
</evidence>
<dbReference type="InterPro" id="IPR035427">
    <property type="entry name" value="Tim10-like_dom_sf"/>
</dbReference>
<name>A0A8J5N426_HOMAM</name>
<dbReference type="Proteomes" id="UP000747542">
    <property type="component" value="Unassembled WGS sequence"/>
</dbReference>
<dbReference type="SUPFAM" id="SSF144122">
    <property type="entry name" value="Tim10-like"/>
    <property type="match status" value="1"/>
</dbReference>
<dbReference type="GO" id="GO:0016301">
    <property type="term" value="F:kinase activity"/>
    <property type="evidence" value="ECO:0007669"/>
    <property type="project" value="UniProtKB-KW"/>
</dbReference>
<gene>
    <name evidence="4" type="primary">Pstk-L</name>
    <name evidence="4" type="ORF">Hamer_G017908</name>
</gene>
<feature type="domain" description="Tim10-like" evidence="3">
    <location>
        <begin position="9"/>
        <end position="66"/>
    </location>
</feature>
<sequence length="454" mass="52034">MDIDVTSNVRQFKDFLVLYNQISERCFNLCVTGFNNRELSEIETACVDRCVGKHISVNHKIMSVYTEVQPIYLQKRIDEMNKQVEQAQQQNLVQAQEQQQADLDGKKNIEDILAARGEVVKRGINISNLDLDNVGNVNNPTEQKDWEKEEATAQAAWSTVQDTLKMMADDELEPKESQVSIQVKFAQLRQNGEEDENEGENWKSARRAVYSRVDQLIECLTTKNLNLFVLNFFSLSSTVIENDALFVILLDDNFYYRSMRYEYFQLARKYTIGFCQLYIECTTEVAVSQNMQREIRVPTIVVKMMGTKLQPPLPSEHKWESTTFVLQSDNFEGSDDIWNMIHQCYMSPVPPLEDRELEIAEARLQCSRSVAHQADIYLRSLVGQVIKEAQLKGKVVSGDLSALSRGINAGRQSVLAAVRDGTLCFPYNVAEAVNDDNREEFQSFLECELRKKLP</sequence>
<dbReference type="Pfam" id="PF02953">
    <property type="entry name" value="zf-Tim10_DDP"/>
    <property type="match status" value="1"/>
</dbReference>
<dbReference type="Pfam" id="PF08433">
    <property type="entry name" value="KTI12"/>
    <property type="match status" value="1"/>
</dbReference>
<dbReference type="PANTHER" id="PTHR20873">
    <property type="entry name" value="L-SERYL-TRNA(SEC) KINASE"/>
    <property type="match status" value="1"/>
</dbReference>
<dbReference type="InterPro" id="IPR004217">
    <property type="entry name" value="Tim10-like"/>
</dbReference>
<evidence type="ECO:0000256" key="1">
    <source>
        <dbReference type="ARBA" id="ARBA00022741"/>
    </source>
</evidence>
<organism evidence="4 5">
    <name type="scientific">Homarus americanus</name>
    <name type="common">American lobster</name>
    <dbReference type="NCBI Taxonomy" id="6706"/>
    <lineage>
        <taxon>Eukaryota</taxon>
        <taxon>Metazoa</taxon>
        <taxon>Ecdysozoa</taxon>
        <taxon>Arthropoda</taxon>
        <taxon>Crustacea</taxon>
        <taxon>Multicrustacea</taxon>
        <taxon>Malacostraca</taxon>
        <taxon>Eumalacostraca</taxon>
        <taxon>Eucarida</taxon>
        <taxon>Decapoda</taxon>
        <taxon>Pleocyemata</taxon>
        <taxon>Astacidea</taxon>
        <taxon>Nephropoidea</taxon>
        <taxon>Nephropidae</taxon>
        <taxon>Homarus</taxon>
    </lineage>
</organism>
<dbReference type="Gene3D" id="3.40.50.300">
    <property type="entry name" value="P-loop containing nucleotide triphosphate hydrolases"/>
    <property type="match status" value="1"/>
</dbReference>
<evidence type="ECO:0000313" key="5">
    <source>
        <dbReference type="Proteomes" id="UP000747542"/>
    </source>
</evidence>
<dbReference type="AlphaFoldDB" id="A0A8J5N426"/>
<evidence type="ECO:0000313" key="4">
    <source>
        <dbReference type="EMBL" id="KAG7172926.1"/>
    </source>
</evidence>
<keyword evidence="2" id="KW-0067">ATP-binding</keyword>
<dbReference type="GO" id="GO:0000049">
    <property type="term" value="F:tRNA binding"/>
    <property type="evidence" value="ECO:0007669"/>
    <property type="project" value="TreeGrafter"/>
</dbReference>
<protein>
    <submittedName>
        <fullName evidence="4">L-seryl-tRNA(Sec) kinase-like</fullName>
    </submittedName>
</protein>